<keyword evidence="1" id="KW-0479">Metal-binding</keyword>
<evidence type="ECO:0000256" key="8">
    <source>
        <dbReference type="SAM" id="MobiDB-lite"/>
    </source>
</evidence>
<feature type="domain" description="C2" evidence="9">
    <location>
        <begin position="670"/>
        <end position="793"/>
    </location>
</feature>
<feature type="region of interest" description="Disordered" evidence="8">
    <location>
        <begin position="98"/>
        <end position="478"/>
    </location>
</feature>
<dbReference type="InterPro" id="IPR054386">
    <property type="entry name" value="RIM_Znf"/>
</dbReference>
<feature type="compositionally biased region" description="Basic and acidic residues" evidence="8">
    <location>
        <begin position="378"/>
        <end position="393"/>
    </location>
</feature>
<dbReference type="Pfam" id="PF22601">
    <property type="entry name" value="RIM2a_ZnF"/>
    <property type="match status" value="1"/>
</dbReference>
<dbReference type="Proteomes" id="UP000694546">
    <property type="component" value="Chromosome 11"/>
</dbReference>
<dbReference type="GO" id="GO:0048791">
    <property type="term" value="P:calcium ion-regulated exocytosis of neurotransmitter"/>
    <property type="evidence" value="ECO:0007669"/>
    <property type="project" value="TreeGrafter"/>
</dbReference>
<dbReference type="CDD" id="cd04031">
    <property type="entry name" value="C2A_RIM1alpha"/>
    <property type="match status" value="1"/>
</dbReference>
<evidence type="ECO:0000256" key="5">
    <source>
        <dbReference type="ARBA" id="ARBA00023018"/>
    </source>
</evidence>
<dbReference type="Gene3D" id="3.30.40.10">
    <property type="entry name" value="Zinc/RING finger domain, C3HC4 (zinc finger)"/>
    <property type="match status" value="1"/>
</dbReference>
<dbReference type="InterPro" id="IPR000008">
    <property type="entry name" value="C2_dom"/>
</dbReference>
<protein>
    <submittedName>
        <fullName evidence="12">Regulating synaptic membrane exocytosis 2</fullName>
    </submittedName>
</protein>
<dbReference type="PROSITE" id="PS50106">
    <property type="entry name" value="PDZ"/>
    <property type="match status" value="1"/>
</dbReference>
<evidence type="ECO:0000259" key="11">
    <source>
        <dbReference type="PROSITE" id="PS50178"/>
    </source>
</evidence>
<accession>A0A8C5FXB5</accession>
<evidence type="ECO:0000256" key="1">
    <source>
        <dbReference type="ARBA" id="ARBA00022723"/>
    </source>
</evidence>
<dbReference type="Ensembl" id="ENSGMOT00000041676.1">
    <property type="protein sequence ID" value="ENSGMOP00000067940.1"/>
    <property type="gene ID" value="ENSGMOG00000005698.2"/>
</dbReference>
<feature type="domain" description="FYVE-type" evidence="11">
    <location>
        <begin position="28"/>
        <end position="84"/>
    </location>
</feature>
<dbReference type="GO" id="GO:0008270">
    <property type="term" value="F:zinc ion binding"/>
    <property type="evidence" value="ECO:0007669"/>
    <property type="project" value="UniProtKB-KW"/>
</dbReference>
<dbReference type="SMART" id="SM00239">
    <property type="entry name" value="C2"/>
    <property type="match status" value="2"/>
</dbReference>
<dbReference type="InterPro" id="IPR036034">
    <property type="entry name" value="PDZ_sf"/>
</dbReference>
<feature type="compositionally biased region" description="Low complexity" evidence="8">
    <location>
        <begin position="955"/>
        <end position="971"/>
    </location>
</feature>
<dbReference type="Gene3D" id="2.60.40.150">
    <property type="entry name" value="C2 domain"/>
    <property type="match status" value="2"/>
</dbReference>
<dbReference type="InterPro" id="IPR017455">
    <property type="entry name" value="Znf_FYVE-rel"/>
</dbReference>
<evidence type="ECO:0000259" key="10">
    <source>
        <dbReference type="PROSITE" id="PS50106"/>
    </source>
</evidence>
<keyword evidence="4" id="KW-0862">Zinc</keyword>
<dbReference type="GO" id="GO:0050806">
    <property type="term" value="P:positive regulation of synaptic transmission"/>
    <property type="evidence" value="ECO:0007669"/>
    <property type="project" value="TreeGrafter"/>
</dbReference>
<dbReference type="GO" id="GO:0042734">
    <property type="term" value="C:presynaptic membrane"/>
    <property type="evidence" value="ECO:0007669"/>
    <property type="project" value="TreeGrafter"/>
</dbReference>
<dbReference type="InterPro" id="IPR001478">
    <property type="entry name" value="PDZ"/>
</dbReference>
<feature type="compositionally biased region" description="Polar residues" evidence="8">
    <location>
        <begin position="425"/>
        <end position="436"/>
    </location>
</feature>
<gene>
    <name evidence="12" type="primary">RIMS2</name>
</gene>
<keyword evidence="13" id="KW-1185">Reference proteome</keyword>
<dbReference type="InterPro" id="IPR013083">
    <property type="entry name" value="Znf_RING/FYVE/PHD"/>
</dbReference>
<evidence type="ECO:0000313" key="12">
    <source>
        <dbReference type="Ensembl" id="ENSGMOP00000067940.1"/>
    </source>
</evidence>
<reference evidence="12" key="2">
    <citation type="submission" date="2025-09" db="UniProtKB">
        <authorList>
            <consortium name="Ensembl"/>
        </authorList>
    </citation>
    <scope>IDENTIFICATION</scope>
</reference>
<comment type="subcellular location">
    <subcellularLocation>
        <location evidence="6">Synapse</location>
    </subcellularLocation>
</comment>
<dbReference type="GO" id="GO:0044325">
    <property type="term" value="F:transmembrane transporter binding"/>
    <property type="evidence" value="ECO:0007669"/>
    <property type="project" value="TreeGrafter"/>
</dbReference>
<dbReference type="Pfam" id="PF00168">
    <property type="entry name" value="C2"/>
    <property type="match status" value="2"/>
</dbReference>
<dbReference type="Pfam" id="PF00595">
    <property type="entry name" value="PDZ"/>
    <property type="match status" value="1"/>
</dbReference>
<evidence type="ECO:0000256" key="2">
    <source>
        <dbReference type="ARBA" id="ARBA00022737"/>
    </source>
</evidence>
<feature type="compositionally biased region" description="Basic and acidic residues" evidence="8">
    <location>
        <begin position="911"/>
        <end position="949"/>
    </location>
</feature>
<dbReference type="PANTHER" id="PTHR12157">
    <property type="entry name" value="REGULATING SYNAPTIC MEMBRANE EXOCYTOSIS PROTEIN"/>
    <property type="match status" value="1"/>
</dbReference>
<feature type="compositionally biased region" description="Basic and acidic residues" evidence="8">
    <location>
        <begin position="179"/>
        <end position="193"/>
    </location>
</feature>
<feature type="compositionally biased region" description="Polar residues" evidence="8">
    <location>
        <begin position="1009"/>
        <end position="1018"/>
    </location>
</feature>
<name>A0A8C5FXB5_GADMO</name>
<evidence type="ECO:0000256" key="6">
    <source>
        <dbReference type="ARBA" id="ARBA00034103"/>
    </source>
</evidence>
<feature type="compositionally biased region" description="Low complexity" evidence="8">
    <location>
        <begin position="981"/>
        <end position="990"/>
    </location>
</feature>
<dbReference type="SUPFAM" id="SSF50156">
    <property type="entry name" value="PDZ domain-like"/>
    <property type="match status" value="1"/>
</dbReference>
<feature type="compositionally biased region" description="Basic and acidic residues" evidence="8">
    <location>
        <begin position="260"/>
        <end position="275"/>
    </location>
</feature>
<dbReference type="GO" id="GO:2000300">
    <property type="term" value="P:regulation of synaptic vesicle exocytosis"/>
    <property type="evidence" value="ECO:0007669"/>
    <property type="project" value="TreeGrafter"/>
</dbReference>
<dbReference type="GeneTree" id="ENSGT00940000155236"/>
<evidence type="ECO:0000259" key="9">
    <source>
        <dbReference type="PROSITE" id="PS50004"/>
    </source>
</evidence>
<feature type="domain" description="PDZ" evidence="10">
    <location>
        <begin position="526"/>
        <end position="621"/>
    </location>
</feature>
<feature type="region of interest" description="Disordered" evidence="8">
    <location>
        <begin position="860"/>
        <end position="1021"/>
    </location>
</feature>
<dbReference type="GO" id="GO:0048788">
    <property type="term" value="C:cytoskeleton of presynaptic active zone"/>
    <property type="evidence" value="ECO:0007669"/>
    <property type="project" value="TreeGrafter"/>
</dbReference>
<evidence type="ECO:0000313" key="13">
    <source>
        <dbReference type="Proteomes" id="UP000694546"/>
    </source>
</evidence>
<evidence type="ECO:0000256" key="4">
    <source>
        <dbReference type="ARBA" id="ARBA00022833"/>
    </source>
</evidence>
<dbReference type="PROSITE" id="PS50004">
    <property type="entry name" value="C2"/>
    <property type="match status" value="2"/>
</dbReference>
<evidence type="ECO:0000256" key="7">
    <source>
        <dbReference type="PROSITE-ProRule" id="PRU00091"/>
    </source>
</evidence>
<dbReference type="InterPro" id="IPR039032">
    <property type="entry name" value="Rim-like"/>
</dbReference>
<feature type="domain" description="C2" evidence="9">
    <location>
        <begin position="1272"/>
        <end position="1390"/>
    </location>
</feature>
<dbReference type="GO" id="GO:0030154">
    <property type="term" value="P:cell differentiation"/>
    <property type="evidence" value="ECO:0007669"/>
    <property type="project" value="UniProtKB-KW"/>
</dbReference>
<feature type="compositionally biased region" description="Polar residues" evidence="8">
    <location>
        <begin position="860"/>
        <end position="882"/>
    </location>
</feature>
<dbReference type="SMART" id="SM00228">
    <property type="entry name" value="PDZ"/>
    <property type="match status" value="1"/>
</dbReference>
<feature type="compositionally biased region" description="Basic residues" evidence="8">
    <location>
        <begin position="443"/>
        <end position="452"/>
    </location>
</feature>
<dbReference type="InterPro" id="IPR011011">
    <property type="entry name" value="Znf_FYVE_PHD"/>
</dbReference>
<feature type="region of interest" description="Disordered" evidence="8">
    <location>
        <begin position="802"/>
        <end position="839"/>
    </location>
</feature>
<feature type="region of interest" description="Disordered" evidence="8">
    <location>
        <begin position="1033"/>
        <end position="1103"/>
    </location>
</feature>
<dbReference type="CDD" id="cd06714">
    <property type="entry name" value="PDZ_RIM-like"/>
    <property type="match status" value="1"/>
</dbReference>
<feature type="compositionally biased region" description="Polar residues" evidence="8">
    <location>
        <begin position="148"/>
        <end position="160"/>
    </location>
</feature>
<keyword evidence="5" id="KW-0770">Synapse</keyword>
<feature type="region of interest" description="Disordered" evidence="8">
    <location>
        <begin position="1136"/>
        <end position="1232"/>
    </location>
</feature>
<feature type="compositionally biased region" description="Basic and acidic residues" evidence="8">
    <location>
        <begin position="1042"/>
        <end position="1058"/>
    </location>
</feature>
<keyword evidence="3 7" id="KW-0863">Zinc-finger</keyword>
<keyword evidence="2" id="KW-0677">Repeat</keyword>
<dbReference type="PROSITE" id="PS50178">
    <property type="entry name" value="ZF_FYVE"/>
    <property type="match status" value="1"/>
</dbReference>
<feature type="compositionally biased region" description="Basic and acidic residues" evidence="8">
    <location>
        <begin position="291"/>
        <end position="310"/>
    </location>
</feature>
<evidence type="ECO:0000256" key="3">
    <source>
        <dbReference type="ARBA" id="ARBA00022771"/>
    </source>
</evidence>
<sequence length="1421" mass="158307">RKLHQQFESYKDQVKKMGEETKPALDQKSEAPTCGICHKTKFADGCGHLCSYCQTKFCARCGGRVSLRSNKVMWVCNLCRKQQEILTKSGAWFYGPGPGQAFEGGPQGKKARLQDPSLYPYHQGAPGDTSTLPASQRGRPRGGLLPRQSSLDNGTTSRYSGSGDLLIDRKRSPSASRDPNQKYDQREGGDHNQHAPGVGGMPRSPSDYGDGDPRRAPRGPHMYTDADSARAGYRDRRGPGRWHSQEYPLDQELDGPSEYELQRQRQEEFQTRYRSDPNLARYPVKPQPYEEQMRMHAEVGRMRHERRHSDASLAYTEQDEPAPIRLSRQHLTERRPPLAGQRSYSVDRSSPGPGGHGGYRTSNHSPPTPHRSPVLGERPGDVRRCDPAGDPLRRQQQQQQQQQHHLDPSSAVRKTKREKMESMLRNDSLSSDQSESVRPPPPKPHKTKKGGKMRQVSLSSSEEELATTPEYTSCEDVELESESVSEKDLDGHWWDHTSWHSSEASPMSLHPVTWQASKDEDRLIGRILLNKRMKDGSVPRDSGALLGLKVVGGKMTESGRLCAFITKVRKGSLADTVGHLRPGDQVLEWNGTLLQGATFKEVYNIILESKPEAQVELVVSRPIGSFESQKMDRPSISVTSPMSPSMLRDAPQYLSGQLSSQSLSRRTAPFPPRVQVKLWYDKVGHQLIVTILGAKDLPSREDGRPRNPYVKIYFLPDRSDKSKRRTKTVKKSLEPKWNQTFMYSPVHRREFRERMLEITLWDQARVREEESEFLGEILIELETALLDDEPHWYKLQTHDVSSLPLPRASPNTQRRQLHGESPTRRLQRSQRISDSEISDYDCEEGVGVITDYGSNGRDFQSSTLSVPDQVMSSNHCSRSSDINRARSRSPSVPPPSSHFLTLPRTRHTHHGAADRHEYPARSRSADQRPTIDRPASRSRSTERPHDSSSHMRSMPSLPSGRSAPPSPASTRSHPRSGSVQTSPTSTPMSSRRGRQLPQLPPPGKDRNTDSPSWTNSGVDMQERTRLMKLNMNKYKHGAGSDSRLEQDYNKRSGRDPRGSDNLSAKSSDSDVSDVSGASRTSSVSRFSGTSYMSVQSERPQGNRKIRDLSSKMNDRQTGPAGGANVITKSTSVSGDMCNLEKTDGSQSDTVVGTVGTEEKKRRSSIGAKMQAIVGMSRKSRSTSQLSQTEAGGKKLRSTIQRSTETGLAVEMRSRMTRQASRESNDGSMNSYSSEGNLIFPGVRLSSDAQFSDFLDGLGPAQLVGRQTLATPPMGDIQIGMVDKKGALEVEVIRARGLVGKPGSKALPAPYVKVYLLENGACIAKKKTKVARKTLDPLYQQQLPFEESPGGKVLQIIVWGDYGRMDHKSFMGAVQILLDELDLSNMVIGWFKLFPPSSLVDPTLAPLTRRASQSSLDSFSRS</sequence>
<dbReference type="CDD" id="cd04028">
    <property type="entry name" value="C2B_RIM1alpha"/>
    <property type="match status" value="1"/>
</dbReference>
<feature type="compositionally biased region" description="Polar residues" evidence="8">
    <location>
        <begin position="1077"/>
        <end position="1099"/>
    </location>
</feature>
<dbReference type="PANTHER" id="PTHR12157:SF15">
    <property type="entry name" value="REGULATING SYNAPTIC MEMBRANE EXOCYTOSIS PROTEIN 2"/>
    <property type="match status" value="1"/>
</dbReference>
<dbReference type="GO" id="GO:0031267">
    <property type="term" value="F:small GTPase binding"/>
    <property type="evidence" value="ECO:0007669"/>
    <property type="project" value="InterPro"/>
</dbReference>
<dbReference type="SUPFAM" id="SSF57903">
    <property type="entry name" value="FYVE/PHD zinc finger"/>
    <property type="match status" value="1"/>
</dbReference>
<dbReference type="Gene3D" id="2.30.42.10">
    <property type="match status" value="1"/>
</dbReference>
<reference evidence="12" key="1">
    <citation type="submission" date="2025-08" db="UniProtKB">
        <authorList>
            <consortium name="Ensembl"/>
        </authorList>
    </citation>
    <scope>IDENTIFICATION</scope>
</reference>
<dbReference type="InterPro" id="IPR035892">
    <property type="entry name" value="C2_domain_sf"/>
</dbReference>
<dbReference type="GO" id="GO:0006886">
    <property type="term" value="P:intracellular protein transport"/>
    <property type="evidence" value="ECO:0007669"/>
    <property type="project" value="InterPro"/>
</dbReference>
<proteinExistence type="predicted"/>
<dbReference type="GO" id="GO:0048167">
    <property type="term" value="P:regulation of synaptic plasticity"/>
    <property type="evidence" value="ECO:0007669"/>
    <property type="project" value="TreeGrafter"/>
</dbReference>
<dbReference type="SUPFAM" id="SSF49562">
    <property type="entry name" value="C2 domain (Calcium/lipid-binding domain, CaLB)"/>
    <property type="match status" value="2"/>
</dbReference>
<organism evidence="12 13">
    <name type="scientific">Gadus morhua</name>
    <name type="common">Atlantic cod</name>
    <dbReference type="NCBI Taxonomy" id="8049"/>
    <lineage>
        <taxon>Eukaryota</taxon>
        <taxon>Metazoa</taxon>
        <taxon>Chordata</taxon>
        <taxon>Craniata</taxon>
        <taxon>Vertebrata</taxon>
        <taxon>Euteleostomi</taxon>
        <taxon>Actinopterygii</taxon>
        <taxon>Neopterygii</taxon>
        <taxon>Teleostei</taxon>
        <taxon>Neoteleostei</taxon>
        <taxon>Acanthomorphata</taxon>
        <taxon>Zeiogadaria</taxon>
        <taxon>Gadariae</taxon>
        <taxon>Gadiformes</taxon>
        <taxon>Gadoidei</taxon>
        <taxon>Gadidae</taxon>
        <taxon>Gadus</taxon>
    </lineage>
</organism>
<dbReference type="GO" id="GO:0042391">
    <property type="term" value="P:regulation of membrane potential"/>
    <property type="evidence" value="ECO:0007669"/>
    <property type="project" value="TreeGrafter"/>
</dbReference>